<keyword evidence="1" id="KW-1185">Reference proteome</keyword>
<evidence type="ECO:0000313" key="1">
    <source>
        <dbReference type="Proteomes" id="UP000050795"/>
    </source>
</evidence>
<accession>A0AA85JEL6</accession>
<reference evidence="2" key="2">
    <citation type="submission" date="2023-11" db="UniProtKB">
        <authorList>
            <consortium name="WormBaseParasite"/>
        </authorList>
    </citation>
    <scope>IDENTIFICATION</scope>
</reference>
<proteinExistence type="predicted"/>
<name>A0AA85JEL6_TRIRE</name>
<dbReference type="WBParaSite" id="TREG1_26800.1">
    <property type="protein sequence ID" value="TREG1_26800.1"/>
    <property type="gene ID" value="TREG1_26800"/>
</dbReference>
<organism evidence="1 2">
    <name type="scientific">Trichobilharzia regenti</name>
    <name type="common">Nasal bird schistosome</name>
    <dbReference type="NCBI Taxonomy" id="157069"/>
    <lineage>
        <taxon>Eukaryota</taxon>
        <taxon>Metazoa</taxon>
        <taxon>Spiralia</taxon>
        <taxon>Lophotrochozoa</taxon>
        <taxon>Platyhelminthes</taxon>
        <taxon>Trematoda</taxon>
        <taxon>Digenea</taxon>
        <taxon>Strigeidida</taxon>
        <taxon>Schistosomatoidea</taxon>
        <taxon>Schistosomatidae</taxon>
        <taxon>Trichobilharzia</taxon>
    </lineage>
</organism>
<dbReference type="GO" id="GO:0097196">
    <property type="term" value="C:Shu complex"/>
    <property type="evidence" value="ECO:0007669"/>
    <property type="project" value="TreeGrafter"/>
</dbReference>
<dbReference type="Proteomes" id="UP000050795">
    <property type="component" value="Unassembled WGS sequence"/>
</dbReference>
<dbReference type="GO" id="GO:0003697">
    <property type="term" value="F:single-stranded DNA binding"/>
    <property type="evidence" value="ECO:0007669"/>
    <property type="project" value="TreeGrafter"/>
</dbReference>
<protein>
    <submittedName>
        <fullName evidence="2">Uncharacterized protein</fullName>
    </submittedName>
</protein>
<sequence length="231" mass="26294">MDYILPTPTTSSSSSGLPSSIIFHGNSNPEGPSSSLISALLLNIANEAATRQLRTVFIRKEAILKCDFVHIHGCSRLDTSNWDDIHFVYLPSEDALIRWLSSVHMQQRFADLIIVEALDQLVKNNKDSSYIIRLTNLLEDTRQFIHNTVKDTEHGHNCGLIVSTAINNSSELKKINLASPTHELFPAHALARTYLLHEENEDNCFQLYSIEDNWRLNIKKKYDEVFWIADD</sequence>
<dbReference type="GO" id="GO:0000724">
    <property type="term" value="P:double-strand break repair via homologous recombination"/>
    <property type="evidence" value="ECO:0007669"/>
    <property type="project" value="TreeGrafter"/>
</dbReference>
<evidence type="ECO:0000313" key="2">
    <source>
        <dbReference type="WBParaSite" id="TREG1_26800.1"/>
    </source>
</evidence>
<dbReference type="PANTHER" id="PTHR28653:SF1">
    <property type="entry name" value="ATPASE SWSAP1"/>
    <property type="match status" value="1"/>
</dbReference>
<reference evidence="1" key="1">
    <citation type="submission" date="2022-06" db="EMBL/GenBank/DDBJ databases">
        <authorList>
            <person name="Berger JAMES D."/>
            <person name="Berger JAMES D."/>
        </authorList>
    </citation>
    <scope>NUCLEOTIDE SEQUENCE [LARGE SCALE GENOMIC DNA]</scope>
</reference>
<dbReference type="PANTHER" id="PTHR28653">
    <property type="match status" value="1"/>
</dbReference>
<dbReference type="AlphaFoldDB" id="A0AA85JEL6"/>